<evidence type="ECO:0000256" key="5">
    <source>
        <dbReference type="ARBA" id="ARBA00022679"/>
    </source>
</evidence>
<dbReference type="EMBL" id="AZEC01000001">
    <property type="protein sequence ID" value="KRL14411.1"/>
    <property type="molecule type" value="Genomic_DNA"/>
</dbReference>
<keyword evidence="7" id="KW-0418">Kinase</keyword>
<dbReference type="PATRIC" id="fig|1423792.3.peg.60"/>
<evidence type="ECO:0000259" key="8">
    <source>
        <dbReference type="PROSITE" id="PS51096"/>
    </source>
</evidence>
<dbReference type="RefSeq" id="WP_057817097.1">
    <property type="nucleotide sequence ID" value="NZ_AZEC01000001.1"/>
</dbReference>
<proteinExistence type="predicted"/>
<dbReference type="InterPro" id="IPR036662">
    <property type="entry name" value="PTS_EIIA_man-typ_sf"/>
</dbReference>
<protein>
    <recommendedName>
        <fullName evidence="8">PTS EIIA type-4 domain-containing protein</fullName>
    </recommendedName>
</protein>
<keyword evidence="2" id="KW-0813">Transport</keyword>
<dbReference type="Proteomes" id="UP000051330">
    <property type="component" value="Unassembled WGS sequence"/>
</dbReference>
<keyword evidence="3" id="KW-0963">Cytoplasm</keyword>
<evidence type="ECO:0000256" key="4">
    <source>
        <dbReference type="ARBA" id="ARBA00022597"/>
    </source>
</evidence>
<feature type="domain" description="PTS EIIA type-4" evidence="8">
    <location>
        <begin position="5"/>
        <end position="135"/>
    </location>
</feature>
<dbReference type="SUPFAM" id="SSF53062">
    <property type="entry name" value="PTS system fructose IIA component-like"/>
    <property type="match status" value="1"/>
</dbReference>
<evidence type="ECO:0000313" key="9">
    <source>
        <dbReference type="EMBL" id="KRL14411.1"/>
    </source>
</evidence>
<keyword evidence="4" id="KW-0762">Sugar transport</keyword>
<comment type="caution">
    <text evidence="9">The sequence shown here is derived from an EMBL/GenBank/DDBJ whole genome shotgun (WGS) entry which is preliminary data.</text>
</comment>
<dbReference type="PANTHER" id="PTHR33799">
    <property type="entry name" value="PTS PERMEASE-RELATED-RELATED"/>
    <property type="match status" value="1"/>
</dbReference>
<dbReference type="PANTHER" id="PTHR33799:SF1">
    <property type="entry name" value="PTS SYSTEM MANNOSE-SPECIFIC EIIAB COMPONENT-RELATED"/>
    <property type="match status" value="1"/>
</dbReference>
<name>A0A0R1NC47_9LACO</name>
<dbReference type="CDD" id="cd00006">
    <property type="entry name" value="PTS_IIA_man"/>
    <property type="match status" value="1"/>
</dbReference>
<dbReference type="GO" id="GO:0016020">
    <property type="term" value="C:membrane"/>
    <property type="evidence" value="ECO:0007669"/>
    <property type="project" value="InterPro"/>
</dbReference>
<accession>A0A0R1NC47</accession>
<evidence type="ECO:0000256" key="7">
    <source>
        <dbReference type="ARBA" id="ARBA00022777"/>
    </source>
</evidence>
<evidence type="ECO:0000256" key="1">
    <source>
        <dbReference type="ARBA" id="ARBA00004496"/>
    </source>
</evidence>
<organism evidence="9 10">
    <name type="scientific">Schleiferilactobacillus perolens DSM 12744</name>
    <dbReference type="NCBI Taxonomy" id="1423792"/>
    <lineage>
        <taxon>Bacteria</taxon>
        <taxon>Bacillati</taxon>
        <taxon>Bacillota</taxon>
        <taxon>Bacilli</taxon>
        <taxon>Lactobacillales</taxon>
        <taxon>Lactobacillaceae</taxon>
        <taxon>Schleiferilactobacillus</taxon>
    </lineage>
</organism>
<dbReference type="AlphaFoldDB" id="A0A0R1NC47"/>
<dbReference type="GO" id="GO:0009401">
    <property type="term" value="P:phosphoenolpyruvate-dependent sugar phosphotransferase system"/>
    <property type="evidence" value="ECO:0007669"/>
    <property type="project" value="UniProtKB-KW"/>
</dbReference>
<evidence type="ECO:0000313" key="10">
    <source>
        <dbReference type="Proteomes" id="UP000051330"/>
    </source>
</evidence>
<gene>
    <name evidence="9" type="ORF">FD09_GL000058</name>
</gene>
<keyword evidence="10" id="KW-1185">Reference proteome</keyword>
<dbReference type="InterPro" id="IPR051471">
    <property type="entry name" value="Bacterial_PTS_sugar_comp"/>
</dbReference>
<dbReference type="InterPro" id="IPR004701">
    <property type="entry name" value="PTS_EIIA_man-typ"/>
</dbReference>
<dbReference type="Pfam" id="PF03610">
    <property type="entry name" value="EIIA-man"/>
    <property type="match status" value="1"/>
</dbReference>
<reference evidence="9 10" key="1">
    <citation type="journal article" date="2015" name="Genome Announc.">
        <title>Expanding the biotechnology potential of lactobacilli through comparative genomics of 213 strains and associated genera.</title>
        <authorList>
            <person name="Sun Z."/>
            <person name="Harris H.M."/>
            <person name="McCann A."/>
            <person name="Guo C."/>
            <person name="Argimon S."/>
            <person name="Zhang W."/>
            <person name="Yang X."/>
            <person name="Jeffery I.B."/>
            <person name="Cooney J.C."/>
            <person name="Kagawa T.F."/>
            <person name="Liu W."/>
            <person name="Song Y."/>
            <person name="Salvetti E."/>
            <person name="Wrobel A."/>
            <person name="Rasinkangas P."/>
            <person name="Parkhill J."/>
            <person name="Rea M.C."/>
            <person name="O'Sullivan O."/>
            <person name="Ritari J."/>
            <person name="Douillard F.P."/>
            <person name="Paul Ross R."/>
            <person name="Yang R."/>
            <person name="Briner A.E."/>
            <person name="Felis G.E."/>
            <person name="de Vos W.M."/>
            <person name="Barrangou R."/>
            <person name="Klaenhammer T.R."/>
            <person name="Caufield P.W."/>
            <person name="Cui Y."/>
            <person name="Zhang H."/>
            <person name="O'Toole P.W."/>
        </authorList>
    </citation>
    <scope>NUCLEOTIDE SEQUENCE [LARGE SCALE GENOMIC DNA]</scope>
    <source>
        <strain evidence="9 10">DSM 12744</strain>
    </source>
</reference>
<dbReference type="Gene3D" id="3.40.50.510">
    <property type="entry name" value="Phosphotransferase system, mannose-type IIA component"/>
    <property type="match status" value="1"/>
</dbReference>
<keyword evidence="6" id="KW-0598">Phosphotransferase system</keyword>
<dbReference type="STRING" id="1423792.FD09_GL000058"/>
<dbReference type="PROSITE" id="PS51096">
    <property type="entry name" value="PTS_EIIA_TYPE_4"/>
    <property type="match status" value="1"/>
</dbReference>
<evidence type="ECO:0000256" key="3">
    <source>
        <dbReference type="ARBA" id="ARBA00022490"/>
    </source>
</evidence>
<dbReference type="GO" id="GO:0005737">
    <property type="term" value="C:cytoplasm"/>
    <property type="evidence" value="ECO:0007669"/>
    <property type="project" value="UniProtKB-SubCell"/>
</dbReference>
<dbReference type="GO" id="GO:0016301">
    <property type="term" value="F:kinase activity"/>
    <property type="evidence" value="ECO:0007669"/>
    <property type="project" value="UniProtKB-KW"/>
</dbReference>
<keyword evidence="5" id="KW-0808">Transferase</keyword>
<evidence type="ECO:0000256" key="2">
    <source>
        <dbReference type="ARBA" id="ARBA00022448"/>
    </source>
</evidence>
<comment type="subcellular location">
    <subcellularLocation>
        <location evidence="1">Cytoplasm</location>
    </subcellularLocation>
</comment>
<dbReference type="OrthoDB" id="9799827at2"/>
<sequence length="147" mass="15915">MVKKKLGIVLASHGPFAQGALQSAQLIFGHVDADRVFAITLNAGDNVGQFADKLAAAVKQLLQENERVVILTDMLGGSPNNSAMALLLNNAQVDVIAGFNMGTVIELLSRMDTDVDINELVKQGQQALLNVREKVEESNKEDDDEWL</sequence>
<dbReference type="InterPro" id="IPR033887">
    <property type="entry name" value="PTS_IIA_man"/>
</dbReference>
<evidence type="ECO:0000256" key="6">
    <source>
        <dbReference type="ARBA" id="ARBA00022683"/>
    </source>
</evidence>